<gene>
    <name evidence="7" type="ORF">HLI_10000</name>
</gene>
<dbReference type="Pfam" id="PF13426">
    <property type="entry name" value="PAS_9"/>
    <property type="match status" value="1"/>
</dbReference>
<dbReference type="Gene3D" id="3.30.750.24">
    <property type="entry name" value="STAS domain"/>
    <property type="match status" value="1"/>
</dbReference>
<reference evidence="7 8" key="1">
    <citation type="submission" date="2018-01" db="EMBL/GenBank/DDBJ databases">
        <title>The whole genome sequencing and assembly of Halobacillus litoralis ERB031 strain.</title>
        <authorList>
            <person name="Lee S.-J."/>
            <person name="Park M.-K."/>
            <person name="Kim J.-Y."/>
            <person name="Lee Y.-J."/>
            <person name="Yi H."/>
            <person name="Bahn Y.-S."/>
            <person name="Kim J.F."/>
            <person name="Lee D.-W."/>
        </authorList>
    </citation>
    <scope>NUCLEOTIDE SEQUENCE [LARGE SCALE GENOMIC DNA]</scope>
    <source>
        <strain evidence="7 8">ERB 031</strain>
    </source>
</reference>
<sequence>MSGQSFVRLEEIHQNEFIKAAIDRVGAGVVITDPEQEDNPMIYCNKGFQELTGYESDEILGQNCRFLQGDDTSQSQVERIRDGLKNFQSVQIEIKNYRKDGSMFWNELQIFPVFIEQMEQTYFVGVQKDVSQRRQQEELIGHYLSEVKRLSTPIVPVEDNISVLPLVGTIDDERLQQMLDAVSHHVKETKEDYLIMDMSAVHSYNEAVHMGIYQMNQLLDLMGTTLVITGINPTFAIQSAPYADFSELSLQTYASVKQALQFIQKENI</sequence>
<evidence type="ECO:0000313" key="7">
    <source>
        <dbReference type="EMBL" id="QAS52528.1"/>
    </source>
</evidence>
<feature type="domain" description="STAS" evidence="6">
    <location>
        <begin position="151"/>
        <end position="263"/>
    </location>
</feature>
<proteinExistence type="predicted"/>
<evidence type="ECO:0000256" key="2">
    <source>
        <dbReference type="ARBA" id="ARBA00022643"/>
    </source>
</evidence>
<dbReference type="SUPFAM" id="SSF55785">
    <property type="entry name" value="PYP-like sensor domain (PAS domain)"/>
    <property type="match status" value="1"/>
</dbReference>
<dbReference type="InterPro" id="IPR002645">
    <property type="entry name" value="STAS_dom"/>
</dbReference>
<dbReference type="InterPro" id="IPR035965">
    <property type="entry name" value="PAS-like_dom_sf"/>
</dbReference>
<feature type="domain" description="PAC" evidence="5">
    <location>
        <begin position="90"/>
        <end position="142"/>
    </location>
</feature>
<dbReference type="PANTHER" id="PTHR47429:SF2">
    <property type="entry name" value="PROTEIN TWIN LOV 1"/>
    <property type="match status" value="1"/>
</dbReference>
<dbReference type="GO" id="GO:0051213">
    <property type="term" value="F:dioxygenase activity"/>
    <property type="evidence" value="ECO:0007669"/>
    <property type="project" value="UniProtKB-KW"/>
</dbReference>
<dbReference type="RefSeq" id="WP_128524817.1">
    <property type="nucleotide sequence ID" value="NZ_CANLVY010000010.1"/>
</dbReference>
<keyword evidence="1" id="KW-0285">Flavoprotein</keyword>
<feature type="domain" description="PAS" evidence="4">
    <location>
        <begin position="14"/>
        <end position="87"/>
    </location>
</feature>
<dbReference type="InterPro" id="IPR000700">
    <property type="entry name" value="PAS-assoc_C"/>
</dbReference>
<dbReference type="CDD" id="cd07041">
    <property type="entry name" value="STAS_RsbR_RsbS_like"/>
    <property type="match status" value="1"/>
</dbReference>
<keyword evidence="2" id="KW-0288">FMN</keyword>
<dbReference type="PROSITE" id="PS50113">
    <property type="entry name" value="PAC"/>
    <property type="match status" value="1"/>
</dbReference>
<evidence type="ECO:0000259" key="5">
    <source>
        <dbReference type="PROSITE" id="PS50113"/>
    </source>
</evidence>
<dbReference type="PROSITE" id="PS50112">
    <property type="entry name" value="PAS"/>
    <property type="match status" value="1"/>
</dbReference>
<dbReference type="NCBIfam" id="TIGR00229">
    <property type="entry name" value="sensory_box"/>
    <property type="match status" value="1"/>
</dbReference>
<dbReference type="PANTHER" id="PTHR47429">
    <property type="entry name" value="PROTEIN TWIN LOV 1"/>
    <property type="match status" value="1"/>
</dbReference>
<dbReference type="SUPFAM" id="SSF52091">
    <property type="entry name" value="SpoIIaa-like"/>
    <property type="match status" value="1"/>
</dbReference>
<evidence type="ECO:0000256" key="1">
    <source>
        <dbReference type="ARBA" id="ARBA00022630"/>
    </source>
</evidence>
<dbReference type="InterPro" id="IPR036513">
    <property type="entry name" value="STAS_dom_sf"/>
</dbReference>
<dbReference type="SMART" id="SM00091">
    <property type="entry name" value="PAS"/>
    <property type="match status" value="1"/>
</dbReference>
<dbReference type="EMBL" id="CP026118">
    <property type="protein sequence ID" value="QAS52528.1"/>
    <property type="molecule type" value="Genomic_DNA"/>
</dbReference>
<dbReference type="PROSITE" id="PS50801">
    <property type="entry name" value="STAS"/>
    <property type="match status" value="1"/>
</dbReference>
<organism evidence="7 8">
    <name type="scientific">Halobacillus litoralis</name>
    <dbReference type="NCBI Taxonomy" id="45668"/>
    <lineage>
        <taxon>Bacteria</taxon>
        <taxon>Bacillati</taxon>
        <taxon>Bacillota</taxon>
        <taxon>Bacilli</taxon>
        <taxon>Bacillales</taxon>
        <taxon>Bacillaceae</taxon>
        <taxon>Halobacillus</taxon>
    </lineage>
</organism>
<keyword evidence="7" id="KW-0560">Oxidoreductase</keyword>
<evidence type="ECO:0000259" key="6">
    <source>
        <dbReference type="PROSITE" id="PS50801"/>
    </source>
</evidence>
<dbReference type="Proteomes" id="UP000287756">
    <property type="component" value="Chromosome"/>
</dbReference>
<keyword evidence="7" id="KW-0223">Dioxygenase</keyword>
<name>A0A410MCX7_9BACI</name>
<dbReference type="InterPro" id="IPR000014">
    <property type="entry name" value="PAS"/>
</dbReference>
<dbReference type="InterPro" id="IPR001610">
    <property type="entry name" value="PAC"/>
</dbReference>
<dbReference type="Gene3D" id="3.30.450.20">
    <property type="entry name" value="PAS domain"/>
    <property type="match status" value="1"/>
</dbReference>
<evidence type="ECO:0000313" key="8">
    <source>
        <dbReference type="Proteomes" id="UP000287756"/>
    </source>
</evidence>
<dbReference type="Pfam" id="PF01740">
    <property type="entry name" value="STAS"/>
    <property type="match status" value="1"/>
</dbReference>
<evidence type="ECO:0000259" key="4">
    <source>
        <dbReference type="PROSITE" id="PS50112"/>
    </source>
</evidence>
<keyword evidence="3" id="KW-0157">Chromophore</keyword>
<dbReference type="SMART" id="SM00086">
    <property type="entry name" value="PAC"/>
    <property type="match status" value="1"/>
</dbReference>
<dbReference type="KEGG" id="hli:HLI_10000"/>
<accession>A0A410MCX7</accession>
<dbReference type="CDD" id="cd00130">
    <property type="entry name" value="PAS"/>
    <property type="match status" value="1"/>
</dbReference>
<dbReference type="OrthoDB" id="9812260at2"/>
<dbReference type="AlphaFoldDB" id="A0A410MCX7"/>
<evidence type="ECO:0000256" key="3">
    <source>
        <dbReference type="ARBA" id="ARBA00022991"/>
    </source>
</evidence>
<protein>
    <submittedName>
        <fullName evidence="7">Biphenyl 2,3-dioxygenase</fullName>
    </submittedName>
</protein>